<dbReference type="EMBL" id="JANJQO010000868">
    <property type="protein sequence ID" value="KAJ2974148.1"/>
    <property type="molecule type" value="Genomic_DNA"/>
</dbReference>
<dbReference type="Proteomes" id="UP001143910">
    <property type="component" value="Unassembled WGS sequence"/>
</dbReference>
<sequence>MARSTAVAGDAAARLRRNLATESSESSAAVTPADSPRDSPRPSASSTSLSSLSEMEIDAKPTNYGKLIDTYGNEFTPPDFTIKDIRDAIPKHCFKRSALKGYLYILRDMLYLATTFTAYYNYVTPEYIPNVWVRGALWAVYTFLQGLFGTGLWVIAHECGHGAFSESNFINDVTAVVAGWASELAAIPVTVVAGGSSLTCDVGAAVAAGDGVDIGTELVTTPIMTALAPLLTRMARTVDAQAWSDNGGNPLAMMLAGIDNVTQAADDLKVNASGLAILANAMRKAVEDGFGDGDFSVTSQYLLK</sequence>
<organism evidence="1 2">
    <name type="scientific">Zarea fungicola</name>
    <dbReference type="NCBI Taxonomy" id="93591"/>
    <lineage>
        <taxon>Eukaryota</taxon>
        <taxon>Fungi</taxon>
        <taxon>Dikarya</taxon>
        <taxon>Ascomycota</taxon>
        <taxon>Pezizomycotina</taxon>
        <taxon>Sordariomycetes</taxon>
        <taxon>Hypocreomycetidae</taxon>
        <taxon>Hypocreales</taxon>
        <taxon>Cordycipitaceae</taxon>
        <taxon>Zarea</taxon>
    </lineage>
</organism>
<proteinExistence type="predicted"/>
<protein>
    <submittedName>
        <fullName evidence="1">Uncharacterized protein</fullName>
    </submittedName>
</protein>
<name>A0ACC1N6S3_9HYPO</name>
<keyword evidence="2" id="KW-1185">Reference proteome</keyword>
<gene>
    <name evidence="1" type="ORF">NQ176_g6212</name>
</gene>
<accession>A0ACC1N6S3</accession>
<reference evidence="1" key="1">
    <citation type="submission" date="2022-08" db="EMBL/GenBank/DDBJ databases">
        <title>Genome Sequence of Lecanicillium fungicola.</title>
        <authorList>
            <person name="Buettner E."/>
        </authorList>
    </citation>
    <scope>NUCLEOTIDE SEQUENCE</scope>
    <source>
        <strain evidence="1">Babe33</strain>
    </source>
</reference>
<evidence type="ECO:0000313" key="2">
    <source>
        <dbReference type="Proteomes" id="UP001143910"/>
    </source>
</evidence>
<comment type="caution">
    <text evidence="1">The sequence shown here is derived from an EMBL/GenBank/DDBJ whole genome shotgun (WGS) entry which is preliminary data.</text>
</comment>
<evidence type="ECO:0000313" key="1">
    <source>
        <dbReference type="EMBL" id="KAJ2974148.1"/>
    </source>
</evidence>